<reference evidence="1" key="1">
    <citation type="submission" date="2022-07" db="EMBL/GenBank/DDBJ databases">
        <title>Genome Sequence of Phlebia brevispora.</title>
        <authorList>
            <person name="Buettner E."/>
        </authorList>
    </citation>
    <scope>NUCLEOTIDE SEQUENCE</scope>
    <source>
        <strain evidence="1">MPL23</strain>
    </source>
</reference>
<dbReference type="EMBL" id="JANHOG010002025">
    <property type="protein sequence ID" value="KAJ3528386.1"/>
    <property type="molecule type" value="Genomic_DNA"/>
</dbReference>
<sequence>MPPSRNPYRRFVELAGSGPDSDKPVGPLVQAFRVVFWRIGPTIAFLGMCWMGWAEWTMPVYPPPPPRYSRQKALPVVAQSRLPMSTGPSWDDRVARVKAAFVSAYDAYENLAHPHDELLPLSRGAKDPWGASVVDGLDGLSNRSLEHIMDLEFNESEFVQFFETVIRYLGGLLSAYALTGNVVLLSRANKLGKQLLPVFSSAHGLPSFAVNVGTWSTAALHISLDAQNTLMRYDAVVVTSVAAEY</sequence>
<keyword evidence="2" id="KW-1185">Reference proteome</keyword>
<comment type="caution">
    <text evidence="1">The sequence shown here is derived from an EMBL/GenBank/DDBJ whole genome shotgun (WGS) entry which is preliminary data.</text>
</comment>
<dbReference type="Proteomes" id="UP001148662">
    <property type="component" value="Unassembled WGS sequence"/>
</dbReference>
<evidence type="ECO:0000313" key="1">
    <source>
        <dbReference type="EMBL" id="KAJ3528386.1"/>
    </source>
</evidence>
<proteinExistence type="predicted"/>
<gene>
    <name evidence="1" type="ORF">NM688_g8007</name>
</gene>
<protein>
    <submittedName>
        <fullName evidence="1">Uncharacterized protein</fullName>
    </submittedName>
</protein>
<name>A0ACC1RYT2_9APHY</name>
<organism evidence="1 2">
    <name type="scientific">Phlebia brevispora</name>
    <dbReference type="NCBI Taxonomy" id="194682"/>
    <lineage>
        <taxon>Eukaryota</taxon>
        <taxon>Fungi</taxon>
        <taxon>Dikarya</taxon>
        <taxon>Basidiomycota</taxon>
        <taxon>Agaricomycotina</taxon>
        <taxon>Agaricomycetes</taxon>
        <taxon>Polyporales</taxon>
        <taxon>Meruliaceae</taxon>
        <taxon>Phlebia</taxon>
    </lineage>
</organism>
<accession>A0ACC1RYT2</accession>
<evidence type="ECO:0000313" key="2">
    <source>
        <dbReference type="Proteomes" id="UP001148662"/>
    </source>
</evidence>